<protein>
    <submittedName>
        <fullName evidence="1">Bacillithiol system protein YtxJ</fullName>
    </submittedName>
</protein>
<evidence type="ECO:0000313" key="1">
    <source>
        <dbReference type="EMBL" id="SDX50830.1"/>
    </source>
</evidence>
<sequence length="114" mass="13252">MQWKEISTQDEWQEMLNRSQERPLLVMKHSTRCPVSANAWKECETYITTTSHKDVDYVLVKVIESRDVSNKVAEDLNVQHKSPQTILVKNNEAVWNTSHWHITQDSLEEALTGS</sequence>
<proteinExistence type="predicted"/>
<keyword evidence="2" id="KW-1185">Reference proteome</keyword>
<dbReference type="Gene3D" id="3.40.30.10">
    <property type="entry name" value="Glutaredoxin"/>
    <property type="match status" value="1"/>
</dbReference>
<dbReference type="Pfam" id="PF11009">
    <property type="entry name" value="BrxC"/>
    <property type="match status" value="1"/>
</dbReference>
<dbReference type="AlphaFoldDB" id="A0A1H3C9W5"/>
<organism evidence="1 2">
    <name type="scientific">Marininema mesophilum</name>
    <dbReference type="NCBI Taxonomy" id="1048340"/>
    <lineage>
        <taxon>Bacteria</taxon>
        <taxon>Bacillati</taxon>
        <taxon>Bacillota</taxon>
        <taxon>Bacilli</taxon>
        <taxon>Bacillales</taxon>
        <taxon>Thermoactinomycetaceae</taxon>
        <taxon>Marininema</taxon>
    </lineage>
</organism>
<evidence type="ECO:0000313" key="2">
    <source>
        <dbReference type="Proteomes" id="UP000198534"/>
    </source>
</evidence>
<accession>A0A1H3C9W5</accession>
<dbReference type="InterPro" id="IPR022551">
    <property type="entry name" value="BrxC"/>
</dbReference>
<name>A0A1H3C9W5_9BACL</name>
<gene>
    <name evidence="1" type="ORF">SAMN05444487_1219</name>
</gene>
<dbReference type="Proteomes" id="UP000198534">
    <property type="component" value="Unassembled WGS sequence"/>
</dbReference>
<reference evidence="1 2" key="1">
    <citation type="submission" date="2016-10" db="EMBL/GenBank/DDBJ databases">
        <authorList>
            <person name="de Groot N.N."/>
        </authorList>
    </citation>
    <scope>NUCLEOTIDE SEQUENCE [LARGE SCALE GENOMIC DNA]</scope>
    <source>
        <strain evidence="1 2">DSM 45610</strain>
    </source>
</reference>
<dbReference type="STRING" id="1048340.SAMN05444487_1219"/>
<dbReference type="SUPFAM" id="SSF52833">
    <property type="entry name" value="Thioredoxin-like"/>
    <property type="match status" value="1"/>
</dbReference>
<dbReference type="RefSeq" id="WP_091742811.1">
    <property type="nucleotide sequence ID" value="NZ_FNNQ01000021.1"/>
</dbReference>
<dbReference type="OrthoDB" id="677051at2"/>
<dbReference type="NCBIfam" id="TIGR04019">
    <property type="entry name" value="B_thiol_YtxJ"/>
    <property type="match status" value="1"/>
</dbReference>
<dbReference type="EMBL" id="FNNQ01000021">
    <property type="protein sequence ID" value="SDX50830.1"/>
    <property type="molecule type" value="Genomic_DNA"/>
</dbReference>
<dbReference type="InterPro" id="IPR036249">
    <property type="entry name" value="Thioredoxin-like_sf"/>
</dbReference>